<dbReference type="STRING" id="126793.A5KCM8"/>
<keyword evidence="3" id="KW-0732">Signal</keyword>
<feature type="compositionally biased region" description="Basic and acidic residues" evidence="1">
    <location>
        <begin position="353"/>
        <end position="362"/>
    </location>
</feature>
<evidence type="ECO:0000256" key="2">
    <source>
        <dbReference type="SAM" id="Phobius"/>
    </source>
</evidence>
<feature type="signal peptide" evidence="3">
    <location>
        <begin position="1"/>
        <end position="23"/>
    </location>
</feature>
<keyword evidence="2" id="KW-1133">Transmembrane helix</keyword>
<keyword evidence="2" id="KW-0812">Transmembrane</keyword>
<evidence type="ECO:0000256" key="3">
    <source>
        <dbReference type="SAM" id="SignalP"/>
    </source>
</evidence>
<feature type="compositionally biased region" description="Polar residues" evidence="1">
    <location>
        <begin position="635"/>
        <end position="644"/>
    </location>
</feature>
<keyword evidence="5" id="KW-1185">Reference proteome</keyword>
<reference evidence="4 5" key="1">
    <citation type="journal article" date="2008" name="Nature">
        <title>Comparative genomics of the neglected human malaria parasite Plasmodium vivax.</title>
        <authorList>
            <person name="Carlton J.M."/>
            <person name="Adams J.H."/>
            <person name="Silva J.C."/>
            <person name="Bidwell S.L."/>
            <person name="Lorenzi H."/>
            <person name="Caler E."/>
            <person name="Crabtree J."/>
            <person name="Angiuoli S.V."/>
            <person name="Merino E.F."/>
            <person name="Amedeo P."/>
            <person name="Cheng Q."/>
            <person name="Coulson R.M."/>
            <person name="Crabb B.S."/>
            <person name="Del Portillo H.A."/>
            <person name="Essien K."/>
            <person name="Feldblyum T.V."/>
            <person name="Fernandez-Becerra C."/>
            <person name="Gilson P.R."/>
            <person name="Gueye A.H."/>
            <person name="Guo X."/>
            <person name="Kang'a S."/>
            <person name="Kooij T.W."/>
            <person name="Korsinczky M."/>
            <person name="Meyer E.V."/>
            <person name="Nene V."/>
            <person name="Paulsen I."/>
            <person name="White O."/>
            <person name="Ralph S.A."/>
            <person name="Ren Q."/>
            <person name="Sargeant T.J."/>
            <person name="Salzberg S.L."/>
            <person name="Stoeckert C.J."/>
            <person name="Sullivan S.A."/>
            <person name="Yamamoto M.M."/>
            <person name="Hoffman S.L."/>
            <person name="Wortman J.R."/>
            <person name="Gardner M.J."/>
            <person name="Galinski M.R."/>
            <person name="Barnwell J.W."/>
            <person name="Fraser-Liggett C.M."/>
        </authorList>
    </citation>
    <scope>NUCLEOTIDE SEQUENCE [LARGE SCALE GENOMIC DNA]</scope>
    <source>
        <strain evidence="4 5">Salvador I</strain>
    </source>
</reference>
<dbReference type="VEuPathDB" id="PlasmoDB:PVX_096990"/>
<feature type="chain" id="PRO_5002685315" evidence="3">
    <location>
        <begin position="24"/>
        <end position="650"/>
    </location>
</feature>
<dbReference type="Proteomes" id="UP000008333">
    <property type="component" value="Unassembled WGS sequence"/>
</dbReference>
<comment type="caution">
    <text evidence="4">The sequence shown here is derived from an EMBL/GenBank/DDBJ whole genome shotgun (WGS) entry which is preliminary data.</text>
</comment>
<evidence type="ECO:0000313" key="4">
    <source>
        <dbReference type="EMBL" id="EDL42900.1"/>
    </source>
</evidence>
<dbReference type="RefSeq" id="XP_001612674.1">
    <property type="nucleotide sequence ID" value="XM_001612624.1"/>
</dbReference>
<dbReference type="InParanoid" id="A5KCM8"/>
<dbReference type="AlphaFoldDB" id="A5KCM8"/>
<dbReference type="EMBL" id="AAKM01000024">
    <property type="protein sequence ID" value="EDL42900.1"/>
    <property type="molecule type" value="Genomic_DNA"/>
</dbReference>
<organism evidence="4 5">
    <name type="scientific">Plasmodium vivax (strain Salvador I)</name>
    <dbReference type="NCBI Taxonomy" id="126793"/>
    <lineage>
        <taxon>Eukaryota</taxon>
        <taxon>Sar</taxon>
        <taxon>Alveolata</taxon>
        <taxon>Apicomplexa</taxon>
        <taxon>Aconoidasida</taxon>
        <taxon>Haemosporida</taxon>
        <taxon>Plasmodiidae</taxon>
        <taxon>Plasmodium</taxon>
        <taxon>Plasmodium (Plasmodium)</taxon>
    </lineage>
</organism>
<feature type="compositionally biased region" description="Basic residues" evidence="1">
    <location>
        <begin position="140"/>
        <end position="149"/>
    </location>
</feature>
<feature type="compositionally biased region" description="Basic and acidic residues" evidence="1">
    <location>
        <begin position="233"/>
        <end position="327"/>
    </location>
</feature>
<feature type="region of interest" description="Disordered" evidence="1">
    <location>
        <begin position="625"/>
        <end position="650"/>
    </location>
</feature>
<protein>
    <submittedName>
        <fullName evidence="4">Pv-fam-d protein</fullName>
    </submittedName>
</protein>
<feature type="region of interest" description="Disordered" evidence="1">
    <location>
        <begin position="544"/>
        <end position="564"/>
    </location>
</feature>
<feature type="compositionally biased region" description="Basic and acidic residues" evidence="1">
    <location>
        <begin position="187"/>
        <end position="214"/>
    </location>
</feature>
<name>A5KCM8_PLAVS</name>
<proteinExistence type="predicted"/>
<keyword evidence="2" id="KW-0472">Membrane</keyword>
<gene>
    <name evidence="4" type="ORF">PVX_096990</name>
</gene>
<feature type="transmembrane region" description="Helical" evidence="2">
    <location>
        <begin position="513"/>
        <end position="530"/>
    </location>
</feature>
<dbReference type="GeneID" id="5471916"/>
<feature type="region of interest" description="Disordered" evidence="1">
    <location>
        <begin position="126"/>
        <end position="362"/>
    </location>
</feature>
<feature type="compositionally biased region" description="Acidic residues" evidence="1">
    <location>
        <begin position="158"/>
        <end position="186"/>
    </location>
</feature>
<evidence type="ECO:0000313" key="5">
    <source>
        <dbReference type="Proteomes" id="UP000008333"/>
    </source>
</evidence>
<sequence length="650" mass="76770">MNMLARPIITLAALLLAENWRYADQNAASLASPHSRMLKGESQVIDKRRREPADEKFSIDFAGDQLFTSVKNWYDEYNVEDGSANVTFGSIEKNMDSFADEYKKFTTDDFKEIKNKKEFKKIYDSYSEEENHDGRDRAGNRRNPRRVHRRGEGRQDYDREDYDREDDERQDYDREDDERQDYDREDDDRKNYDRKNYDREDDDRKDYDRKNYDRQDEDDDYDQRRRRYPSRRGANERRGDNSAYYRDEKKNQSYYDRDEKKSQSYYDRDDKKSPSYYDRDEKKNQSYYDRDDKKNQSYYDRDDKKSPSYYDRDDKKNQSYYDRDGKKNQSYYDLYDQKKSQSSYYDREEDEERYTKRTREAVKGDNVRNRMEELKNMNSYEAQMCANRSSDMLQRGNNFQTGNNFQRGNNFQKDNMPIPQQRRQSFGDTASQYSNKKKSSNPIKNFFQRIDRKVEKELLRSMYPQITGDNNHSQKNKSFSGKLKSAFSRFKIFTPVLGIVISAIIMTAEGYEFAPLFFAIAIIIIIYLTFKLRKVNKMIEAAYEDEEDEDEPAPKGLPNSAAMGRGLPNSAAMMRGIPNGGAPMMRGGMPNGGVTVIRPMTNGGIPVMRPMTNGAPMARPMANGASPMMRPMPNGQGNSWAPESNNRRRY</sequence>
<accession>A5KCM8</accession>
<dbReference type="KEGG" id="pvx:PVX_096990"/>
<evidence type="ECO:0000256" key="1">
    <source>
        <dbReference type="SAM" id="MobiDB-lite"/>
    </source>
</evidence>